<sequence>MQSSRSHPSVLADVTLPDGRRADVSLRDGLIASIRERASDGGAPVEDVRAAGDVGDGRVDLGGALLLPAFVDGHSHLDKTFLGAPWQPHVPGGTIRERVDAELQTRRTLTVPVAERALRLAHRMVGHGTGHTRSHVDVDPEAGLANLHAVLELRERVRDLMTVQIVAFPQSGVITAPGVPDLLDAALREGADLVGGLDPHGFDGDVDGQLDVVFGLAERHGVGVDIHLHDPGEIGAGQLRDIAARTAALGLRGRVTVSHAYCLGEVADVTLARTASALAAAGVSILTNGPAGPMPPVLRLREAGVRVFAGSDNIRDAWWPYGTGDMLERATIIGLRDDLMTDDELRVAASLVTTEAAAALGLDRYGLEPGSRADLVAVAAASVAEAVAAHPRRLMVMHAGRVVATDGCPVAGLPAPGSGVQRAW</sequence>
<feature type="domain" description="Amidohydrolase 3" evidence="1">
    <location>
        <begin position="59"/>
        <end position="404"/>
    </location>
</feature>
<dbReference type="InterPro" id="IPR052349">
    <property type="entry name" value="Metallo-hydrolase_Enzymes"/>
</dbReference>
<dbReference type="PANTHER" id="PTHR32027:SF9">
    <property type="entry name" value="BLL3847 PROTEIN"/>
    <property type="match status" value="1"/>
</dbReference>
<proteinExistence type="predicted"/>
<dbReference type="PANTHER" id="PTHR32027">
    <property type="entry name" value="CYTOSINE DEAMINASE"/>
    <property type="match status" value="1"/>
</dbReference>
<dbReference type="SUPFAM" id="SSF51338">
    <property type="entry name" value="Composite domain of metallo-dependent hydrolases"/>
    <property type="match status" value="1"/>
</dbReference>
<gene>
    <name evidence="2" type="ORF">ACFYXI_12180</name>
</gene>
<dbReference type="EMBL" id="JBIASD010000006">
    <property type="protein sequence ID" value="MFF3666345.1"/>
    <property type="molecule type" value="Genomic_DNA"/>
</dbReference>
<evidence type="ECO:0000313" key="2">
    <source>
        <dbReference type="EMBL" id="MFF3666345.1"/>
    </source>
</evidence>
<reference evidence="2 3" key="1">
    <citation type="submission" date="2024-10" db="EMBL/GenBank/DDBJ databases">
        <title>The Natural Products Discovery Center: Release of the First 8490 Sequenced Strains for Exploring Actinobacteria Biosynthetic Diversity.</title>
        <authorList>
            <person name="Kalkreuter E."/>
            <person name="Kautsar S.A."/>
            <person name="Yang D."/>
            <person name="Bader C.D."/>
            <person name="Teijaro C.N."/>
            <person name="Fluegel L."/>
            <person name="Davis C.M."/>
            <person name="Simpson J.R."/>
            <person name="Lauterbach L."/>
            <person name="Steele A.D."/>
            <person name="Gui C."/>
            <person name="Meng S."/>
            <person name="Li G."/>
            <person name="Viehrig K."/>
            <person name="Ye F."/>
            <person name="Su P."/>
            <person name="Kiefer A.F."/>
            <person name="Nichols A."/>
            <person name="Cepeda A.J."/>
            <person name="Yan W."/>
            <person name="Fan B."/>
            <person name="Jiang Y."/>
            <person name="Adhikari A."/>
            <person name="Zheng C.-J."/>
            <person name="Schuster L."/>
            <person name="Cowan T.M."/>
            <person name="Smanski M.J."/>
            <person name="Chevrette M.G."/>
            <person name="De Carvalho L.P.S."/>
            <person name="Shen B."/>
        </authorList>
    </citation>
    <scope>NUCLEOTIDE SEQUENCE [LARGE SCALE GENOMIC DNA]</scope>
    <source>
        <strain evidence="2 3">NPDC002173</strain>
    </source>
</reference>
<dbReference type="Proteomes" id="UP001602013">
    <property type="component" value="Unassembled WGS sequence"/>
</dbReference>
<dbReference type="Gene3D" id="2.30.40.10">
    <property type="entry name" value="Urease, subunit C, domain 1"/>
    <property type="match status" value="1"/>
</dbReference>
<organism evidence="2 3">
    <name type="scientific">Microtetraspora malaysiensis</name>
    <dbReference type="NCBI Taxonomy" id="161358"/>
    <lineage>
        <taxon>Bacteria</taxon>
        <taxon>Bacillati</taxon>
        <taxon>Actinomycetota</taxon>
        <taxon>Actinomycetes</taxon>
        <taxon>Streptosporangiales</taxon>
        <taxon>Streptosporangiaceae</taxon>
        <taxon>Microtetraspora</taxon>
    </lineage>
</organism>
<evidence type="ECO:0000313" key="3">
    <source>
        <dbReference type="Proteomes" id="UP001602013"/>
    </source>
</evidence>
<dbReference type="InterPro" id="IPR032466">
    <property type="entry name" value="Metal_Hydrolase"/>
</dbReference>
<dbReference type="Gene3D" id="3.20.20.140">
    <property type="entry name" value="Metal-dependent hydrolases"/>
    <property type="match status" value="1"/>
</dbReference>
<comment type="caution">
    <text evidence="2">The sequence shown here is derived from an EMBL/GenBank/DDBJ whole genome shotgun (WGS) entry which is preliminary data.</text>
</comment>
<name>A0ABW6SRH3_9ACTN</name>
<dbReference type="NCBIfam" id="NF004636">
    <property type="entry name" value="PRK05985.1"/>
    <property type="match status" value="1"/>
</dbReference>
<dbReference type="SUPFAM" id="SSF51556">
    <property type="entry name" value="Metallo-dependent hydrolases"/>
    <property type="match status" value="1"/>
</dbReference>
<evidence type="ECO:0000259" key="1">
    <source>
        <dbReference type="Pfam" id="PF07969"/>
    </source>
</evidence>
<protein>
    <submittedName>
        <fullName evidence="2">Amidohydrolase family protein</fullName>
    </submittedName>
</protein>
<keyword evidence="3" id="KW-1185">Reference proteome</keyword>
<dbReference type="Pfam" id="PF07969">
    <property type="entry name" value="Amidohydro_3"/>
    <property type="match status" value="1"/>
</dbReference>
<dbReference type="CDD" id="cd01293">
    <property type="entry name" value="Bact_CD"/>
    <property type="match status" value="1"/>
</dbReference>
<dbReference type="InterPro" id="IPR013108">
    <property type="entry name" value="Amidohydro_3"/>
</dbReference>
<accession>A0ABW6SRH3</accession>
<dbReference type="InterPro" id="IPR011059">
    <property type="entry name" value="Metal-dep_hydrolase_composite"/>
</dbReference>
<dbReference type="RefSeq" id="WP_387410797.1">
    <property type="nucleotide sequence ID" value="NZ_JBIASD010000006.1"/>
</dbReference>